<dbReference type="GO" id="GO:0008234">
    <property type="term" value="F:cysteine-type peptidase activity"/>
    <property type="evidence" value="ECO:0007669"/>
    <property type="project" value="UniProtKB-KW"/>
</dbReference>
<reference evidence="6 7" key="1">
    <citation type="submission" date="2014-06" db="EMBL/GenBank/DDBJ databases">
        <title>Evolutionary Origins and Diversification of the Mycorrhizal Mutualists.</title>
        <authorList>
            <consortium name="DOE Joint Genome Institute"/>
            <consortium name="Mycorrhizal Genomics Consortium"/>
            <person name="Kohler A."/>
            <person name="Kuo A."/>
            <person name="Nagy L.G."/>
            <person name="Floudas D."/>
            <person name="Copeland A."/>
            <person name="Barry K.W."/>
            <person name="Cichocki N."/>
            <person name="Veneault-Fourrey C."/>
            <person name="LaButti K."/>
            <person name="Lindquist E.A."/>
            <person name="Lipzen A."/>
            <person name="Lundell T."/>
            <person name="Morin E."/>
            <person name="Murat C."/>
            <person name="Riley R."/>
            <person name="Ohm R."/>
            <person name="Sun H."/>
            <person name="Tunlid A."/>
            <person name="Henrissat B."/>
            <person name="Grigoriev I.V."/>
            <person name="Hibbett D.S."/>
            <person name="Martin F."/>
        </authorList>
    </citation>
    <scope>NUCLEOTIDE SEQUENCE [LARGE SCALE GENOMIC DNA]</scope>
    <source>
        <strain evidence="6 7">SS14</strain>
    </source>
</reference>
<keyword evidence="3" id="KW-0378">Hydrolase</keyword>
<dbReference type="Pfam" id="PF02902">
    <property type="entry name" value="Peptidase_C48"/>
    <property type="match status" value="1"/>
</dbReference>
<name>A0A0C9URV2_SPHS4</name>
<dbReference type="Gene3D" id="3.40.395.10">
    <property type="entry name" value="Adenoviral Proteinase, Chain A"/>
    <property type="match status" value="1"/>
</dbReference>
<evidence type="ECO:0000313" key="7">
    <source>
        <dbReference type="Proteomes" id="UP000054279"/>
    </source>
</evidence>
<organism evidence="6 7">
    <name type="scientific">Sphaerobolus stellatus (strain SS14)</name>
    <dbReference type="NCBI Taxonomy" id="990650"/>
    <lineage>
        <taxon>Eukaryota</taxon>
        <taxon>Fungi</taxon>
        <taxon>Dikarya</taxon>
        <taxon>Basidiomycota</taxon>
        <taxon>Agaricomycotina</taxon>
        <taxon>Agaricomycetes</taxon>
        <taxon>Phallomycetidae</taxon>
        <taxon>Geastrales</taxon>
        <taxon>Sphaerobolaceae</taxon>
        <taxon>Sphaerobolus</taxon>
    </lineage>
</organism>
<dbReference type="AlphaFoldDB" id="A0A0C9URV2"/>
<dbReference type="HOGENOM" id="CLU_070654_2_0_1"/>
<dbReference type="GO" id="GO:0006508">
    <property type="term" value="P:proteolysis"/>
    <property type="evidence" value="ECO:0007669"/>
    <property type="project" value="UniProtKB-KW"/>
</dbReference>
<dbReference type="Proteomes" id="UP000054279">
    <property type="component" value="Unassembled WGS sequence"/>
</dbReference>
<evidence type="ECO:0000256" key="3">
    <source>
        <dbReference type="ARBA" id="ARBA00022801"/>
    </source>
</evidence>
<proteinExistence type="inferred from homology"/>
<dbReference type="InterPro" id="IPR003653">
    <property type="entry name" value="Peptidase_C48_C"/>
</dbReference>
<dbReference type="GO" id="GO:0016926">
    <property type="term" value="P:protein desumoylation"/>
    <property type="evidence" value="ECO:0007669"/>
    <property type="project" value="UniProtKB-ARBA"/>
</dbReference>
<dbReference type="GO" id="GO:0019783">
    <property type="term" value="F:ubiquitin-like protein peptidase activity"/>
    <property type="evidence" value="ECO:0007669"/>
    <property type="project" value="UniProtKB-ARBA"/>
</dbReference>
<dbReference type="PROSITE" id="PS50600">
    <property type="entry name" value="ULP_PROTEASE"/>
    <property type="match status" value="1"/>
</dbReference>
<evidence type="ECO:0000313" key="6">
    <source>
        <dbReference type="EMBL" id="KIJ31902.1"/>
    </source>
</evidence>
<comment type="similarity">
    <text evidence="1">Belongs to the peptidase C48 family.</text>
</comment>
<protein>
    <recommendedName>
        <fullName evidence="5">Ubiquitin-like protease family profile domain-containing protein</fullName>
    </recommendedName>
</protein>
<dbReference type="OrthoDB" id="442460at2759"/>
<keyword evidence="4" id="KW-0788">Thiol protease</keyword>
<dbReference type="PANTHER" id="PTHR46915">
    <property type="entry name" value="UBIQUITIN-LIKE PROTEASE 4-RELATED"/>
    <property type="match status" value="1"/>
</dbReference>
<dbReference type="EMBL" id="KN837235">
    <property type="protein sequence ID" value="KIJ31902.1"/>
    <property type="molecule type" value="Genomic_DNA"/>
</dbReference>
<evidence type="ECO:0000256" key="2">
    <source>
        <dbReference type="ARBA" id="ARBA00022670"/>
    </source>
</evidence>
<evidence type="ECO:0000256" key="4">
    <source>
        <dbReference type="ARBA" id="ARBA00022807"/>
    </source>
</evidence>
<keyword evidence="7" id="KW-1185">Reference proteome</keyword>
<accession>A0A0C9URV2</accession>
<gene>
    <name evidence="6" type="ORF">M422DRAFT_70784</name>
</gene>
<evidence type="ECO:0000259" key="5">
    <source>
        <dbReference type="PROSITE" id="PS50600"/>
    </source>
</evidence>
<dbReference type="PANTHER" id="PTHR46915:SF2">
    <property type="entry name" value="UBIQUITIN-LIKE PROTEASE 4"/>
    <property type="match status" value="1"/>
</dbReference>
<dbReference type="SUPFAM" id="SSF54001">
    <property type="entry name" value="Cysteine proteinases"/>
    <property type="match status" value="1"/>
</dbReference>
<dbReference type="InterPro" id="IPR038765">
    <property type="entry name" value="Papain-like_cys_pep_sf"/>
</dbReference>
<feature type="domain" description="Ubiquitin-like protease family profile" evidence="5">
    <location>
        <begin position="1"/>
        <end position="163"/>
    </location>
</feature>
<evidence type="ECO:0000256" key="1">
    <source>
        <dbReference type="ARBA" id="ARBA00005234"/>
    </source>
</evidence>
<sequence>MVEFGLSLWFELYNAASRTAGSMKVLSSFFVTNSKALGYSGVAHWTKRWSPFDFDFIVIPIHDVNHWYSCIVIGAKDSAASASSRPYVPSHPVIQIISIDSLDIDRTSARDLVSTWLNIEYAKRFPDKKVRTDPPILSRNIPVPRQPNYHDCGLYMIHNVNRFIRHSCKILQAIEGGDNVIFNGPEVWRHDLALHARADFAVDVRRYAHSHSR</sequence>
<keyword evidence="2" id="KW-0645">Protease</keyword>